<gene>
    <name evidence="1" type="ORF">Goe3_c00300</name>
    <name evidence="2" type="ORF">Goe3_c24400</name>
</gene>
<organismHost>
    <name type="scientific">Bacillus subtilis</name>
    <dbReference type="NCBI Taxonomy" id="1423"/>
</organismHost>
<dbReference type="EMBL" id="KY368640">
    <property type="protein sequence ID" value="APZ82705.1"/>
    <property type="molecule type" value="Genomic_DNA"/>
</dbReference>
<dbReference type="EMBL" id="KY368640">
    <property type="protein sequence ID" value="APZ82469.1"/>
    <property type="molecule type" value="Genomic_DNA"/>
</dbReference>
<sequence>MKKVKAYLLDNMEELKDVVREINSWNGDLGHLDYEDNDEDFFNTYFEGRPHEAVRAVCYGDYGYMDDYVKFDGYDNLVSISEYDLEEELKENIEEIIQSLDRNHTNLCLSDELTALINEEDEEEE</sequence>
<dbReference type="Proteomes" id="UP000221795">
    <property type="component" value="Segment"/>
</dbReference>
<protein>
    <submittedName>
        <fullName evidence="1">Uncharacterized protein</fullName>
    </submittedName>
</protein>
<evidence type="ECO:0000313" key="1">
    <source>
        <dbReference type="EMBL" id="APZ82469.1"/>
    </source>
</evidence>
<evidence type="ECO:0000313" key="2">
    <source>
        <dbReference type="EMBL" id="APZ82705.1"/>
    </source>
</evidence>
<organism evidence="1 3">
    <name type="scientific">Bacillus phage vB_BsuM-Goe3</name>
    <dbReference type="NCBI Taxonomy" id="1933063"/>
    <lineage>
        <taxon>Viruses</taxon>
        <taxon>Duplodnaviria</taxon>
        <taxon>Heunggongvirae</taxon>
        <taxon>Uroviricota</taxon>
        <taxon>Caudoviricetes</taxon>
        <taxon>Herelleviridae</taxon>
        <taxon>Bastillevirinae</taxon>
        <taxon>Grisebachstrassevirus</taxon>
        <taxon>Grisebachstrassevirus goe3</taxon>
    </lineage>
</organism>
<proteinExistence type="predicted"/>
<evidence type="ECO:0000313" key="3">
    <source>
        <dbReference type="Proteomes" id="UP000221795"/>
    </source>
</evidence>
<name>A0A217EQX6_BPGO3</name>
<reference evidence="1" key="1">
    <citation type="journal article" date="2017" name="Viruses">
        <title>Characterization of Bacillus subtilis Viruses vB_BsuM-Goe2 and vB_BsuM-Goe3.</title>
        <authorList>
            <person name="Willms I.M."/>
            <person name="Hoppert M."/>
            <person name="Hertel R."/>
        </authorList>
    </citation>
    <scope>NUCLEOTIDE SEQUENCE [LARGE SCALE GENOMIC DNA]</scope>
</reference>
<keyword evidence="3" id="KW-1185">Reference proteome</keyword>
<accession>A0A217EQX6</accession>